<name>A0A5C3LZ42_9AGAR</name>
<organism evidence="2 3">
    <name type="scientific">Crucibulum laeve</name>
    <dbReference type="NCBI Taxonomy" id="68775"/>
    <lineage>
        <taxon>Eukaryota</taxon>
        <taxon>Fungi</taxon>
        <taxon>Dikarya</taxon>
        <taxon>Basidiomycota</taxon>
        <taxon>Agaricomycotina</taxon>
        <taxon>Agaricomycetes</taxon>
        <taxon>Agaricomycetidae</taxon>
        <taxon>Agaricales</taxon>
        <taxon>Agaricineae</taxon>
        <taxon>Nidulariaceae</taxon>
        <taxon>Crucibulum</taxon>
    </lineage>
</organism>
<keyword evidence="1" id="KW-0472">Membrane</keyword>
<feature type="transmembrane region" description="Helical" evidence="1">
    <location>
        <begin position="181"/>
        <end position="207"/>
    </location>
</feature>
<evidence type="ECO:0008006" key="4">
    <source>
        <dbReference type="Google" id="ProtNLM"/>
    </source>
</evidence>
<gene>
    <name evidence="2" type="ORF">BDQ12DRAFT_736014</name>
</gene>
<keyword evidence="1" id="KW-0812">Transmembrane</keyword>
<dbReference type="EMBL" id="ML213606">
    <property type="protein sequence ID" value="TFK37827.1"/>
    <property type="molecule type" value="Genomic_DNA"/>
</dbReference>
<keyword evidence="3" id="KW-1185">Reference proteome</keyword>
<evidence type="ECO:0000313" key="2">
    <source>
        <dbReference type="EMBL" id="TFK37827.1"/>
    </source>
</evidence>
<sequence length="282" mass="30519">MMTPLRIDDQDPSIVYSPGQWKKAGSVNEYEGTTMETLASGATSQLQFTGTSIAVFGTIPKRLYGIQGNPNSTYSLDGQFVYQFAPSREDDTQYNVTFYQSNTLPLGNHTLLVTSLGNELTFYLDYFQINGDPSTTGSLISTSLLSTPTTTLSPTPAAASQLTPSTNSTGISAVSSSNDTLIGPIVGGILGGFTLLAAVLACLVMYVRRRRRRKPDMSVDSMHQVIASKYSQNGNIYTNGEFYLTPIPPSIPPAYTAHDDMKPYANAPTGDVSRGYQWSEKV</sequence>
<dbReference type="OrthoDB" id="3265734at2759"/>
<dbReference type="Proteomes" id="UP000308652">
    <property type="component" value="Unassembled WGS sequence"/>
</dbReference>
<dbReference type="Gene3D" id="2.60.120.260">
    <property type="entry name" value="Galactose-binding domain-like"/>
    <property type="match status" value="1"/>
</dbReference>
<evidence type="ECO:0000256" key="1">
    <source>
        <dbReference type="SAM" id="Phobius"/>
    </source>
</evidence>
<dbReference type="AlphaFoldDB" id="A0A5C3LZ42"/>
<dbReference type="STRING" id="68775.A0A5C3LZ42"/>
<keyword evidence="1" id="KW-1133">Transmembrane helix</keyword>
<protein>
    <recommendedName>
        <fullName evidence="4">Mid2 domain-containing protein</fullName>
    </recommendedName>
</protein>
<evidence type="ECO:0000313" key="3">
    <source>
        <dbReference type="Proteomes" id="UP000308652"/>
    </source>
</evidence>
<proteinExistence type="predicted"/>
<reference evidence="2 3" key="1">
    <citation type="journal article" date="2019" name="Nat. Ecol. Evol.">
        <title>Megaphylogeny resolves global patterns of mushroom evolution.</title>
        <authorList>
            <person name="Varga T."/>
            <person name="Krizsan K."/>
            <person name="Foldi C."/>
            <person name="Dima B."/>
            <person name="Sanchez-Garcia M."/>
            <person name="Sanchez-Ramirez S."/>
            <person name="Szollosi G.J."/>
            <person name="Szarkandi J.G."/>
            <person name="Papp V."/>
            <person name="Albert L."/>
            <person name="Andreopoulos W."/>
            <person name="Angelini C."/>
            <person name="Antonin V."/>
            <person name="Barry K.W."/>
            <person name="Bougher N.L."/>
            <person name="Buchanan P."/>
            <person name="Buyck B."/>
            <person name="Bense V."/>
            <person name="Catcheside P."/>
            <person name="Chovatia M."/>
            <person name="Cooper J."/>
            <person name="Damon W."/>
            <person name="Desjardin D."/>
            <person name="Finy P."/>
            <person name="Geml J."/>
            <person name="Haridas S."/>
            <person name="Hughes K."/>
            <person name="Justo A."/>
            <person name="Karasinski D."/>
            <person name="Kautmanova I."/>
            <person name="Kiss B."/>
            <person name="Kocsube S."/>
            <person name="Kotiranta H."/>
            <person name="LaButti K.M."/>
            <person name="Lechner B.E."/>
            <person name="Liimatainen K."/>
            <person name="Lipzen A."/>
            <person name="Lukacs Z."/>
            <person name="Mihaltcheva S."/>
            <person name="Morgado L.N."/>
            <person name="Niskanen T."/>
            <person name="Noordeloos M.E."/>
            <person name="Ohm R.A."/>
            <person name="Ortiz-Santana B."/>
            <person name="Ovrebo C."/>
            <person name="Racz N."/>
            <person name="Riley R."/>
            <person name="Savchenko A."/>
            <person name="Shiryaev A."/>
            <person name="Soop K."/>
            <person name="Spirin V."/>
            <person name="Szebenyi C."/>
            <person name="Tomsovsky M."/>
            <person name="Tulloss R.E."/>
            <person name="Uehling J."/>
            <person name="Grigoriev I.V."/>
            <person name="Vagvolgyi C."/>
            <person name="Papp T."/>
            <person name="Martin F.M."/>
            <person name="Miettinen O."/>
            <person name="Hibbett D.S."/>
            <person name="Nagy L.G."/>
        </authorList>
    </citation>
    <scope>NUCLEOTIDE SEQUENCE [LARGE SCALE GENOMIC DNA]</scope>
    <source>
        <strain evidence="2 3">CBS 166.37</strain>
    </source>
</reference>
<accession>A0A5C3LZ42</accession>